<gene>
    <name evidence="1" type="ORF">METZ01_LOCUS509283</name>
</gene>
<feature type="non-terminal residue" evidence="1">
    <location>
        <position position="1"/>
    </location>
</feature>
<accession>A0A383EII1</accession>
<organism evidence="1">
    <name type="scientific">marine metagenome</name>
    <dbReference type="NCBI Taxonomy" id="408172"/>
    <lineage>
        <taxon>unclassified sequences</taxon>
        <taxon>metagenomes</taxon>
        <taxon>ecological metagenomes</taxon>
    </lineage>
</organism>
<feature type="non-terminal residue" evidence="1">
    <location>
        <position position="73"/>
    </location>
</feature>
<dbReference type="EMBL" id="UINC01226091">
    <property type="protein sequence ID" value="SVE56429.1"/>
    <property type="molecule type" value="Genomic_DNA"/>
</dbReference>
<protein>
    <submittedName>
        <fullName evidence="1">Uncharacterized protein</fullName>
    </submittedName>
</protein>
<evidence type="ECO:0000313" key="1">
    <source>
        <dbReference type="EMBL" id="SVE56429.1"/>
    </source>
</evidence>
<name>A0A383EII1_9ZZZZ</name>
<sequence length="73" mass="8610">VIYNITLSAKELKSNHYAYLFKKSRHLIKNRVITVKDKFRDKARDDLSYDLNLIDVTAKMAERGHEKENIENS</sequence>
<proteinExistence type="predicted"/>
<dbReference type="AlphaFoldDB" id="A0A383EII1"/>
<reference evidence="1" key="1">
    <citation type="submission" date="2018-05" db="EMBL/GenBank/DDBJ databases">
        <authorList>
            <person name="Lanie J.A."/>
            <person name="Ng W.-L."/>
            <person name="Kazmierczak K.M."/>
            <person name="Andrzejewski T.M."/>
            <person name="Davidsen T.M."/>
            <person name="Wayne K.J."/>
            <person name="Tettelin H."/>
            <person name="Glass J.I."/>
            <person name="Rusch D."/>
            <person name="Podicherti R."/>
            <person name="Tsui H.-C.T."/>
            <person name="Winkler M.E."/>
        </authorList>
    </citation>
    <scope>NUCLEOTIDE SEQUENCE</scope>
</reference>